<dbReference type="CDD" id="cd01671">
    <property type="entry name" value="CARD"/>
    <property type="match status" value="1"/>
</dbReference>
<keyword evidence="3" id="KW-1185">Reference proteome</keyword>
<dbReference type="PANTHER" id="PTHR15034:SF5">
    <property type="entry name" value="DEATH DOMAIN-CONTAINING PROTEIN CRADD"/>
    <property type="match status" value="1"/>
</dbReference>
<evidence type="ECO:0000313" key="2">
    <source>
        <dbReference type="EMBL" id="KAJ7377788.1"/>
    </source>
</evidence>
<dbReference type="AlphaFoldDB" id="A0A9X0CXA8"/>
<name>A0A9X0CXA8_9CNID</name>
<dbReference type="PROSITE" id="PS50209">
    <property type="entry name" value="CARD"/>
    <property type="match status" value="1"/>
</dbReference>
<organism evidence="2 3">
    <name type="scientific">Desmophyllum pertusum</name>
    <dbReference type="NCBI Taxonomy" id="174260"/>
    <lineage>
        <taxon>Eukaryota</taxon>
        <taxon>Metazoa</taxon>
        <taxon>Cnidaria</taxon>
        <taxon>Anthozoa</taxon>
        <taxon>Hexacorallia</taxon>
        <taxon>Scleractinia</taxon>
        <taxon>Caryophylliina</taxon>
        <taxon>Caryophylliidae</taxon>
        <taxon>Desmophyllum</taxon>
    </lineage>
</organism>
<dbReference type="InterPro" id="IPR011029">
    <property type="entry name" value="DEATH-like_dom_sf"/>
</dbReference>
<gene>
    <name evidence="2" type="ORF">OS493_026355</name>
</gene>
<dbReference type="InterPro" id="IPR037939">
    <property type="entry name" value="CRADD"/>
</dbReference>
<reference evidence="2" key="1">
    <citation type="submission" date="2023-01" db="EMBL/GenBank/DDBJ databases">
        <title>Genome assembly of the deep-sea coral Lophelia pertusa.</title>
        <authorList>
            <person name="Herrera S."/>
            <person name="Cordes E."/>
        </authorList>
    </citation>
    <scope>NUCLEOTIDE SEQUENCE</scope>
    <source>
        <strain evidence="2">USNM1676648</strain>
        <tissue evidence="2">Polyp</tissue>
    </source>
</reference>
<feature type="domain" description="CARD" evidence="1">
    <location>
        <begin position="1"/>
        <end position="87"/>
    </location>
</feature>
<dbReference type="GO" id="GO:0002020">
    <property type="term" value="F:protease binding"/>
    <property type="evidence" value="ECO:0007669"/>
    <property type="project" value="InterPro"/>
</dbReference>
<evidence type="ECO:0000313" key="3">
    <source>
        <dbReference type="Proteomes" id="UP001163046"/>
    </source>
</evidence>
<dbReference type="SMART" id="SM00114">
    <property type="entry name" value="CARD"/>
    <property type="match status" value="1"/>
</dbReference>
<dbReference type="Pfam" id="PF00619">
    <property type="entry name" value="CARD"/>
    <property type="match status" value="1"/>
</dbReference>
<dbReference type="InterPro" id="IPR001315">
    <property type="entry name" value="CARD"/>
</dbReference>
<dbReference type="SUPFAM" id="SSF47986">
    <property type="entry name" value="DEATH domain"/>
    <property type="match status" value="1"/>
</dbReference>
<dbReference type="Proteomes" id="UP001163046">
    <property type="component" value="Unassembled WGS sequence"/>
</dbReference>
<dbReference type="EMBL" id="MU826372">
    <property type="protein sequence ID" value="KAJ7377788.1"/>
    <property type="molecule type" value="Genomic_DNA"/>
</dbReference>
<evidence type="ECO:0000259" key="1">
    <source>
        <dbReference type="PROSITE" id="PS50209"/>
    </source>
</evidence>
<protein>
    <recommendedName>
        <fullName evidence="1">CARD domain-containing protein</fullName>
    </recommendedName>
</protein>
<comment type="caution">
    <text evidence="2">The sequence shown here is derived from an EMBL/GenBank/DDBJ whole genome shotgun (WGS) entry which is preliminary data.</text>
</comment>
<accession>A0A9X0CXA8</accession>
<dbReference type="GO" id="GO:0042981">
    <property type="term" value="P:regulation of apoptotic process"/>
    <property type="evidence" value="ECO:0007669"/>
    <property type="project" value="InterPro"/>
</dbReference>
<dbReference type="Gene3D" id="1.10.533.10">
    <property type="entry name" value="Death Domain, Fas"/>
    <property type="match status" value="2"/>
</dbReference>
<dbReference type="OrthoDB" id="5978546at2759"/>
<proteinExistence type="predicted"/>
<dbReference type="GO" id="GO:0070513">
    <property type="term" value="F:death domain binding"/>
    <property type="evidence" value="ECO:0007669"/>
    <property type="project" value="InterPro"/>
</dbReference>
<sequence length="175" mass="20137">MDDKHRTILRKHRTALVDNLEPSKLLNSLDVLDDDDRDKLKSVQIRKEQAEELLDILSRRGPEAFQNFVAALYKSQEFLAKRLIQEQDSGIDVSTLVRDDIGMTSQHKQILRRSVQNLHHMDLHKMLPYLSGLLDELDKQSLLNTANPASQRVDMLLTEILPRKGPKALKVLCKH</sequence>
<dbReference type="PANTHER" id="PTHR15034">
    <property type="entry name" value="DEATH DOMAIN-CONTAINING PROTEIN CRADD"/>
    <property type="match status" value="1"/>
</dbReference>